<dbReference type="STRING" id="530564.Psta_0757"/>
<dbReference type="Proteomes" id="UP000001887">
    <property type="component" value="Chromosome"/>
</dbReference>
<dbReference type="eggNOG" id="COG1674">
    <property type="taxonomic scope" value="Bacteria"/>
</dbReference>
<dbReference type="AlphaFoldDB" id="D2R5I4"/>
<evidence type="ECO:0008006" key="3">
    <source>
        <dbReference type="Google" id="ProtNLM"/>
    </source>
</evidence>
<sequence>MNDPSINPFATRYTRPGELPYLLPDGLTIAKLVDRLKQQHWRGAIVGPHGSGKSSLLAACREEFLKRERILSEYSLHNHERTLANLFTNARSWNDRTLVIVDGYEQLSWRSTLQLAFLVRIRRAGLVVTVHAPTNLPTWYETVPSAELAEQVAKLAIHRALVDPQATQEKLDRETIHAAYHGDGNIRETLFRLYDIWRAKQS</sequence>
<accession>D2R5I4</accession>
<dbReference type="SUPFAM" id="SSF52540">
    <property type="entry name" value="P-loop containing nucleoside triphosphate hydrolases"/>
    <property type="match status" value="1"/>
</dbReference>
<proteinExistence type="predicted"/>
<dbReference type="HOGENOM" id="CLU_1425885_0_0_0"/>
<evidence type="ECO:0000313" key="1">
    <source>
        <dbReference type="EMBL" id="ADB15443.1"/>
    </source>
</evidence>
<evidence type="ECO:0000313" key="2">
    <source>
        <dbReference type="Proteomes" id="UP000001887"/>
    </source>
</evidence>
<keyword evidence="2" id="KW-1185">Reference proteome</keyword>
<reference evidence="1 2" key="1">
    <citation type="journal article" date="2009" name="Stand. Genomic Sci.">
        <title>Complete genome sequence of Pirellula staleyi type strain (ATCC 27377).</title>
        <authorList>
            <person name="Clum A."/>
            <person name="Tindall B.J."/>
            <person name="Sikorski J."/>
            <person name="Ivanova N."/>
            <person name="Mavrommatis K."/>
            <person name="Lucas S."/>
            <person name="Glavina del Rio T."/>
            <person name="Nolan M."/>
            <person name="Chen F."/>
            <person name="Tice H."/>
            <person name="Pitluck S."/>
            <person name="Cheng J.F."/>
            <person name="Chertkov O."/>
            <person name="Brettin T."/>
            <person name="Han C."/>
            <person name="Detter J.C."/>
            <person name="Kuske C."/>
            <person name="Bruce D."/>
            <person name="Goodwin L."/>
            <person name="Ovchinikova G."/>
            <person name="Pati A."/>
            <person name="Mikhailova N."/>
            <person name="Chen A."/>
            <person name="Palaniappan K."/>
            <person name="Land M."/>
            <person name="Hauser L."/>
            <person name="Chang Y.J."/>
            <person name="Jeffries C.D."/>
            <person name="Chain P."/>
            <person name="Rohde M."/>
            <person name="Goker M."/>
            <person name="Bristow J."/>
            <person name="Eisen J.A."/>
            <person name="Markowitz V."/>
            <person name="Hugenholtz P."/>
            <person name="Kyrpides N.C."/>
            <person name="Klenk H.P."/>
            <person name="Lapidus A."/>
        </authorList>
    </citation>
    <scope>NUCLEOTIDE SEQUENCE [LARGE SCALE GENOMIC DNA]</scope>
    <source>
        <strain evidence="2">ATCC 27377 / DSM 6068 / ICPB 4128</strain>
    </source>
</reference>
<dbReference type="KEGG" id="psl:Psta_0757"/>
<dbReference type="InterPro" id="IPR027417">
    <property type="entry name" value="P-loop_NTPase"/>
</dbReference>
<protein>
    <recommendedName>
        <fullName evidence="3">AAA+ ATPase domain-containing protein</fullName>
    </recommendedName>
</protein>
<organism evidence="1 2">
    <name type="scientific">Pirellula staleyi (strain ATCC 27377 / DSM 6068 / ICPB 4128)</name>
    <name type="common">Pirella staleyi</name>
    <dbReference type="NCBI Taxonomy" id="530564"/>
    <lineage>
        <taxon>Bacteria</taxon>
        <taxon>Pseudomonadati</taxon>
        <taxon>Planctomycetota</taxon>
        <taxon>Planctomycetia</taxon>
        <taxon>Pirellulales</taxon>
        <taxon>Pirellulaceae</taxon>
        <taxon>Pirellula</taxon>
    </lineage>
</organism>
<name>D2R5I4_PIRSD</name>
<dbReference type="OrthoDB" id="282562at2"/>
<dbReference type="EMBL" id="CP001848">
    <property type="protein sequence ID" value="ADB15443.1"/>
    <property type="molecule type" value="Genomic_DNA"/>
</dbReference>
<gene>
    <name evidence="1" type="ordered locus">Psta_0757</name>
</gene>